<keyword evidence="2" id="KW-1185">Reference proteome</keyword>
<dbReference type="InterPro" id="IPR027417">
    <property type="entry name" value="P-loop_NTPase"/>
</dbReference>
<dbReference type="Gene3D" id="3.40.50.300">
    <property type="entry name" value="P-loop containing nucleotide triphosphate hydrolases"/>
    <property type="match status" value="1"/>
</dbReference>
<dbReference type="AlphaFoldDB" id="A0A498C608"/>
<comment type="caution">
    <text evidence="1">The sequence shown here is derived from an EMBL/GenBank/DDBJ whole genome shotgun (WGS) entry which is preliminary data.</text>
</comment>
<evidence type="ECO:0000313" key="2">
    <source>
        <dbReference type="Proteomes" id="UP000273158"/>
    </source>
</evidence>
<dbReference type="Proteomes" id="UP000273158">
    <property type="component" value="Unassembled WGS sequence"/>
</dbReference>
<reference evidence="1 2" key="1">
    <citation type="journal article" date="2015" name="Stand. Genomic Sci.">
        <title>Genomic Encyclopedia of Bacterial and Archaeal Type Strains, Phase III: the genomes of soil and plant-associated and newly described type strains.</title>
        <authorList>
            <person name="Whitman W.B."/>
            <person name="Woyke T."/>
            <person name="Klenk H.P."/>
            <person name="Zhou Y."/>
            <person name="Lilburn T.G."/>
            <person name="Beck B.J."/>
            <person name="De Vos P."/>
            <person name="Vandamme P."/>
            <person name="Eisen J.A."/>
            <person name="Garrity G."/>
            <person name="Hugenholtz P."/>
            <person name="Kyrpides N.C."/>
        </authorList>
    </citation>
    <scope>NUCLEOTIDE SEQUENCE [LARGE SCALE GENOMIC DNA]</scope>
    <source>
        <strain evidence="1 2">S2T63</strain>
    </source>
</reference>
<dbReference type="RefSeq" id="WP_147436725.1">
    <property type="nucleotide sequence ID" value="NZ_RCDB01000003.1"/>
</dbReference>
<gene>
    <name evidence="1" type="ORF">C7474_2610</name>
</gene>
<dbReference type="SUPFAM" id="SSF52540">
    <property type="entry name" value="P-loop containing nucleoside triphosphate hydrolases"/>
    <property type="match status" value="2"/>
</dbReference>
<dbReference type="EMBL" id="RCDB01000003">
    <property type="protein sequence ID" value="RLK48008.1"/>
    <property type="molecule type" value="Genomic_DNA"/>
</dbReference>
<dbReference type="OrthoDB" id="4793383at2"/>
<name>A0A498C608_9MICO</name>
<evidence type="ECO:0000313" key="1">
    <source>
        <dbReference type="EMBL" id="RLK48008.1"/>
    </source>
</evidence>
<accession>A0A498C608</accession>
<organism evidence="1 2">
    <name type="scientific">Microbacterium telephonicum</name>
    <dbReference type="NCBI Taxonomy" id="1714841"/>
    <lineage>
        <taxon>Bacteria</taxon>
        <taxon>Bacillati</taxon>
        <taxon>Actinomycetota</taxon>
        <taxon>Actinomycetes</taxon>
        <taxon>Micrococcales</taxon>
        <taxon>Microbacteriaceae</taxon>
        <taxon>Microbacterium</taxon>
    </lineage>
</organism>
<proteinExistence type="predicted"/>
<protein>
    <submittedName>
        <fullName evidence="1">Uncharacterized protein</fullName>
    </submittedName>
</protein>
<sequence>MRRLLIEALGVVVELDLSGVDEALADAVRSVWRDAETDAEEPVVVVPVAGLVSAGGSDAQVLSDLSQRVTLEAITARRGELWMLHAAGLALPDGRVIVLVGPSGRGKTTAARALGGLYGYVSDETVGIDRDGRVYPYRKPLSIIEGDAVKTQRAPSDLGLQPLPDGPLTLAGVVLLDREPDGPESPRVEPVDLGDVIDELVTQTSYLAAMDRPLQWIAETLGRTGGVRRWRYRDASDLAEAVPAVTDAVRAVTWAPAPIAAAPPGEGRYSRAAVLDAVHLEDPDRVVVLQADGENGMVRVLGGIAPALWEAADDVDAEVMVAATVGRFGAPEGVDAEELVSAAIGELVDAGVLAVGEEAVWRIADNVAWYGDESRVVVLNLDVPTTEVLALGGAAALIWTMLADGGLAERDVEGRTQALEEVREFLHSLGRARVIKTL</sequence>